<evidence type="ECO:0000256" key="1">
    <source>
        <dbReference type="ARBA" id="ARBA00022679"/>
    </source>
</evidence>
<dbReference type="Proteomes" id="UP000244817">
    <property type="component" value="Unassembled WGS sequence"/>
</dbReference>
<dbReference type="InterPro" id="IPR026634">
    <property type="entry name" value="TPST-like"/>
</dbReference>
<dbReference type="SUPFAM" id="SSF52540">
    <property type="entry name" value="P-loop containing nucleoside triphosphate hydrolases"/>
    <property type="match status" value="1"/>
</dbReference>
<gene>
    <name evidence="2" type="ORF">DC363_13750</name>
</gene>
<dbReference type="EMBL" id="QCYG01000008">
    <property type="protein sequence ID" value="PVA05910.1"/>
    <property type="molecule type" value="Genomic_DNA"/>
</dbReference>
<comment type="caution">
    <text evidence="2">The sequence shown here is derived from an EMBL/GenBank/DDBJ whole genome shotgun (WGS) entry which is preliminary data.</text>
</comment>
<dbReference type="Pfam" id="PF13469">
    <property type="entry name" value="Sulfotransfer_3"/>
    <property type="match status" value="1"/>
</dbReference>
<dbReference type="Gene3D" id="3.40.50.300">
    <property type="entry name" value="P-loop containing nucleotide triphosphate hydrolases"/>
    <property type="match status" value="1"/>
</dbReference>
<reference evidence="2 3" key="1">
    <citation type="submission" date="2018-04" db="EMBL/GenBank/DDBJ databases">
        <title>Pelagivirga bohaiensis gen. nov., sp. nov., a bacterium isolated from the Bohai Sea.</title>
        <authorList>
            <person name="Ji X."/>
        </authorList>
    </citation>
    <scope>NUCLEOTIDE SEQUENCE [LARGE SCALE GENOMIC DNA]</scope>
    <source>
        <strain evidence="2 3">BH-SD16</strain>
    </source>
</reference>
<name>A0A2T7FUQ9_9RHOB</name>
<evidence type="ECO:0000313" key="2">
    <source>
        <dbReference type="EMBL" id="PVA05910.1"/>
    </source>
</evidence>
<proteinExistence type="predicted"/>
<dbReference type="GO" id="GO:0008476">
    <property type="term" value="F:protein-tyrosine sulfotransferase activity"/>
    <property type="evidence" value="ECO:0007669"/>
    <property type="project" value="InterPro"/>
</dbReference>
<keyword evidence="3" id="KW-1185">Reference proteome</keyword>
<evidence type="ECO:0000313" key="3">
    <source>
        <dbReference type="Proteomes" id="UP000244817"/>
    </source>
</evidence>
<accession>A0A2T7FUQ9</accession>
<dbReference type="OrthoDB" id="9777890at2"/>
<dbReference type="PANTHER" id="PTHR12788">
    <property type="entry name" value="PROTEIN-TYROSINE SULFOTRANSFERASE 2"/>
    <property type="match status" value="1"/>
</dbReference>
<dbReference type="AlphaFoldDB" id="A0A2T7FUQ9"/>
<protein>
    <submittedName>
        <fullName evidence="2">Sulfotransferase</fullName>
    </submittedName>
</protein>
<sequence length="266" mass="29082">MTDKFAPRPRYLFIGGLHRSGTSLVNRLANALPGAGGITGSAAPENEGVYLQGAIPHTALSGRPMQFATNPEEHLTEAHPLNRLETRLRLDHDWDPWFAPGLDWRVEKSPVNLTRMRLLQQLFPMAQFIVVLRHPEAVAASVAAWVDAAPAALIDHWCEAHAQLAADLPYLHAVLILRYEGIIRAPDRALHQIAAFLDTKPASTPEAIADGNRPYVGAPALSPTQADAVARWGYGPELAVHDWAGHVQHPLRAVREAVIQLAVPQD</sequence>
<keyword evidence="1 2" id="KW-0808">Transferase</keyword>
<dbReference type="PANTHER" id="PTHR12788:SF10">
    <property type="entry name" value="PROTEIN-TYROSINE SULFOTRANSFERASE"/>
    <property type="match status" value="1"/>
</dbReference>
<organism evidence="2 3">
    <name type="scientific">Thalassorhabdomicrobium marinisediminis</name>
    <dbReference type="NCBI Taxonomy" id="2170577"/>
    <lineage>
        <taxon>Bacteria</taxon>
        <taxon>Pseudomonadati</taxon>
        <taxon>Pseudomonadota</taxon>
        <taxon>Alphaproteobacteria</taxon>
        <taxon>Rhodobacterales</taxon>
        <taxon>Paracoccaceae</taxon>
        <taxon>Thalassorhabdomicrobium</taxon>
    </lineage>
</organism>
<dbReference type="InterPro" id="IPR027417">
    <property type="entry name" value="P-loop_NTPase"/>
</dbReference>
<dbReference type="RefSeq" id="WP_108641763.1">
    <property type="nucleotide sequence ID" value="NZ_QCYG01000008.1"/>
</dbReference>